<evidence type="ECO:0000313" key="1">
    <source>
        <dbReference type="EMBL" id="GAF98989.1"/>
    </source>
</evidence>
<name>X0U0I4_9ZZZZ</name>
<dbReference type="AlphaFoldDB" id="X0U0I4"/>
<comment type="caution">
    <text evidence="1">The sequence shown here is derived from an EMBL/GenBank/DDBJ whole genome shotgun (WGS) entry which is preliminary data.</text>
</comment>
<feature type="non-terminal residue" evidence="1">
    <location>
        <position position="49"/>
    </location>
</feature>
<dbReference type="SUPFAM" id="SSF52540">
    <property type="entry name" value="P-loop containing nucleoside triphosphate hydrolases"/>
    <property type="match status" value="1"/>
</dbReference>
<gene>
    <name evidence="1" type="ORF">S01H1_22059</name>
</gene>
<reference evidence="1" key="1">
    <citation type="journal article" date="2014" name="Front. Microbiol.">
        <title>High frequency of phylogenetically diverse reductive dehalogenase-homologous genes in deep subseafloor sedimentary metagenomes.</title>
        <authorList>
            <person name="Kawai M."/>
            <person name="Futagami T."/>
            <person name="Toyoda A."/>
            <person name="Takaki Y."/>
            <person name="Nishi S."/>
            <person name="Hori S."/>
            <person name="Arai W."/>
            <person name="Tsubouchi T."/>
            <person name="Morono Y."/>
            <person name="Uchiyama I."/>
            <person name="Ito T."/>
            <person name="Fujiyama A."/>
            <person name="Inagaki F."/>
            <person name="Takami H."/>
        </authorList>
    </citation>
    <scope>NUCLEOTIDE SEQUENCE</scope>
    <source>
        <strain evidence="1">Expedition CK06-06</strain>
    </source>
</reference>
<accession>X0U0I4</accession>
<organism evidence="1">
    <name type="scientific">marine sediment metagenome</name>
    <dbReference type="NCBI Taxonomy" id="412755"/>
    <lineage>
        <taxon>unclassified sequences</taxon>
        <taxon>metagenomes</taxon>
        <taxon>ecological metagenomes</taxon>
    </lineage>
</organism>
<sequence length="49" mass="5669">MKKKFNFNYSPKTKPFPHQIEAIEYISKSINVPLFDEQGLGKTKIVIEA</sequence>
<dbReference type="EMBL" id="BARS01012359">
    <property type="protein sequence ID" value="GAF98989.1"/>
    <property type="molecule type" value="Genomic_DNA"/>
</dbReference>
<proteinExistence type="predicted"/>
<evidence type="ECO:0008006" key="2">
    <source>
        <dbReference type="Google" id="ProtNLM"/>
    </source>
</evidence>
<protein>
    <recommendedName>
        <fullName evidence="2">SNF2 N-terminal domain-containing protein</fullName>
    </recommendedName>
</protein>
<dbReference type="InterPro" id="IPR027417">
    <property type="entry name" value="P-loop_NTPase"/>
</dbReference>